<organism evidence="1 3">
    <name type="scientific">Ferrovum myxofaciens</name>
    <dbReference type="NCBI Taxonomy" id="416213"/>
    <lineage>
        <taxon>Bacteria</taxon>
        <taxon>Pseudomonadati</taxon>
        <taxon>Pseudomonadota</taxon>
        <taxon>Betaproteobacteria</taxon>
        <taxon>Ferrovales</taxon>
        <taxon>Ferrovaceae</taxon>
        <taxon>Ferrovum</taxon>
    </lineage>
</organism>
<dbReference type="RefSeq" id="WP_031599129.1">
    <property type="nucleotide sequence ID" value="NZ_CP053675.1"/>
</dbReference>
<accession>A0A8F3DZK7</accession>
<dbReference type="AlphaFoldDB" id="A0A8F3DZK7"/>
<evidence type="ECO:0000313" key="1">
    <source>
        <dbReference type="EMBL" id="KXW57377.1"/>
    </source>
</evidence>
<accession>A0A149VVX7</accession>
<name>A0A8F3DZK7_9PROT</name>
<dbReference type="Proteomes" id="UP000075653">
    <property type="component" value="Unassembled WGS sequence"/>
</dbReference>
<evidence type="ECO:0000313" key="2">
    <source>
        <dbReference type="EMBL" id="QWY78429.1"/>
    </source>
</evidence>
<dbReference type="EMBL" id="LRRD01000066">
    <property type="protein sequence ID" value="KXW57377.1"/>
    <property type="molecule type" value="Genomic_DNA"/>
</dbReference>
<dbReference type="GeneID" id="301709161"/>
<dbReference type="NCBIfam" id="NF047593">
    <property type="entry name" value="IS66_ISAeme5_TnpA"/>
    <property type="match status" value="1"/>
</dbReference>
<reference evidence="1 3" key="1">
    <citation type="submission" date="2016-01" db="EMBL/GenBank/DDBJ databases">
        <title>Genome sequence of the acidophilic iron oxidising Ferrovum strain Z-31.</title>
        <authorList>
            <person name="Poehlein A."/>
            <person name="Ullrich S.R."/>
            <person name="Schloemann M."/>
            <person name="Muehling M."/>
            <person name="Daniel R."/>
        </authorList>
    </citation>
    <scope>NUCLEOTIDE SEQUENCE [LARGE SCALE GENOMIC DNA]</scope>
    <source>
        <strain evidence="1 3">Z-31</strain>
    </source>
</reference>
<keyword evidence="3" id="KW-1185">Reference proteome</keyword>
<evidence type="ECO:0000313" key="3">
    <source>
        <dbReference type="Proteomes" id="UP000075653"/>
    </source>
</evidence>
<proteinExistence type="predicted"/>
<protein>
    <submittedName>
        <fullName evidence="2">IS66 family insertion sequence element accessory protein TnpB</fullName>
    </submittedName>
</protein>
<dbReference type="EMBL" id="CP071137">
    <property type="protein sequence ID" value="QWY78429.1"/>
    <property type="molecule type" value="Genomic_DNA"/>
</dbReference>
<dbReference type="Proteomes" id="UP000683551">
    <property type="component" value="Chromosome"/>
</dbReference>
<sequence length="97" mass="11286">METKRGGRRFRHSRQDWQGFVSEFLSSGQNCKNFCRDKGLNPSRLMRWQGVFRNLTSHAISQMQPVGFMDLGTLHVSEPQRQTGTLELKLDLGMGWW</sequence>
<reference evidence="2" key="2">
    <citation type="submission" date="2021-02" db="EMBL/GenBank/DDBJ databases">
        <title>Comparative genomics of Ferrovum myxofaciens strains, predominant extremophile bacteria forming large biofilm stalactites in acid mine ecosystems.</title>
        <authorList>
            <person name="Burkartova K."/>
            <person name="Ridl J."/>
            <person name="Pajer P."/>
            <person name="Falteisek L."/>
        </authorList>
    </citation>
    <scope>NUCLEOTIDE SEQUENCE</scope>
    <source>
        <strain evidence="2">MI1III</strain>
    </source>
</reference>
<dbReference type="PATRIC" id="fig|1789004.3.peg.2177"/>
<gene>
    <name evidence="1" type="ORF">FEMY_21040</name>
    <name evidence="2" type="ORF">JZL65_04975</name>
</gene>